<organism evidence="4">
    <name type="scientific">marine metagenome</name>
    <dbReference type="NCBI Taxonomy" id="408172"/>
    <lineage>
        <taxon>unclassified sequences</taxon>
        <taxon>metagenomes</taxon>
        <taxon>ecological metagenomes</taxon>
    </lineage>
</organism>
<dbReference type="InterPro" id="IPR042099">
    <property type="entry name" value="ANL_N_sf"/>
</dbReference>
<dbReference type="InterPro" id="IPR000873">
    <property type="entry name" value="AMP-dep_synth/lig_dom"/>
</dbReference>
<sequence>MIYTSERTDLKLEIPDVSITEYALRHADRLADKPALIDGPSGRTLTYGQLAGGIKKVAGGLYARGFRKGDVLAIYCPNMPEYALVFNAVASVGGINTTVNPLYTAAELAKQ</sequence>
<dbReference type="AlphaFoldDB" id="A0A382FFY6"/>
<comment type="similarity">
    <text evidence="1">Belongs to the ATP-dependent AMP-binding enzyme family.</text>
</comment>
<evidence type="ECO:0000256" key="1">
    <source>
        <dbReference type="ARBA" id="ARBA00006432"/>
    </source>
</evidence>
<name>A0A382FFY6_9ZZZZ</name>
<evidence type="ECO:0000313" key="4">
    <source>
        <dbReference type="EMBL" id="SVB61037.1"/>
    </source>
</evidence>
<dbReference type="SUPFAM" id="SSF56801">
    <property type="entry name" value="Acetyl-CoA synthetase-like"/>
    <property type="match status" value="1"/>
</dbReference>
<feature type="domain" description="AMP-dependent synthetase/ligase" evidence="3">
    <location>
        <begin position="25"/>
        <end position="110"/>
    </location>
</feature>
<dbReference type="PANTHER" id="PTHR24096">
    <property type="entry name" value="LONG-CHAIN-FATTY-ACID--COA LIGASE"/>
    <property type="match status" value="1"/>
</dbReference>
<reference evidence="4" key="1">
    <citation type="submission" date="2018-05" db="EMBL/GenBank/DDBJ databases">
        <authorList>
            <person name="Lanie J.A."/>
            <person name="Ng W.-L."/>
            <person name="Kazmierczak K.M."/>
            <person name="Andrzejewski T.M."/>
            <person name="Davidsen T.M."/>
            <person name="Wayne K.J."/>
            <person name="Tettelin H."/>
            <person name="Glass J.I."/>
            <person name="Rusch D."/>
            <person name="Podicherti R."/>
            <person name="Tsui H.-C.T."/>
            <person name="Winkler M.E."/>
        </authorList>
    </citation>
    <scope>NUCLEOTIDE SEQUENCE</scope>
</reference>
<dbReference type="Gene3D" id="3.40.50.12780">
    <property type="entry name" value="N-terminal domain of ligase-like"/>
    <property type="match status" value="1"/>
</dbReference>
<evidence type="ECO:0000259" key="3">
    <source>
        <dbReference type="Pfam" id="PF00501"/>
    </source>
</evidence>
<feature type="non-terminal residue" evidence="4">
    <location>
        <position position="111"/>
    </location>
</feature>
<keyword evidence="2" id="KW-0436">Ligase</keyword>
<protein>
    <recommendedName>
        <fullName evidence="3">AMP-dependent synthetase/ligase domain-containing protein</fullName>
    </recommendedName>
</protein>
<accession>A0A382FFY6</accession>
<dbReference type="PANTHER" id="PTHR24096:SF149">
    <property type="entry name" value="AMP-BINDING DOMAIN-CONTAINING PROTEIN-RELATED"/>
    <property type="match status" value="1"/>
</dbReference>
<dbReference type="Pfam" id="PF00501">
    <property type="entry name" value="AMP-binding"/>
    <property type="match status" value="1"/>
</dbReference>
<gene>
    <name evidence="4" type="ORF">METZ01_LOCUS213891</name>
</gene>
<dbReference type="GO" id="GO:0016405">
    <property type="term" value="F:CoA-ligase activity"/>
    <property type="evidence" value="ECO:0007669"/>
    <property type="project" value="TreeGrafter"/>
</dbReference>
<proteinExistence type="inferred from homology"/>
<dbReference type="EMBL" id="UINC01049356">
    <property type="protein sequence ID" value="SVB61037.1"/>
    <property type="molecule type" value="Genomic_DNA"/>
</dbReference>
<evidence type="ECO:0000256" key="2">
    <source>
        <dbReference type="ARBA" id="ARBA00022598"/>
    </source>
</evidence>